<feature type="compositionally biased region" description="Pro residues" evidence="1">
    <location>
        <begin position="89"/>
        <end position="99"/>
    </location>
</feature>
<feature type="region of interest" description="Disordered" evidence="1">
    <location>
        <begin position="75"/>
        <end position="115"/>
    </location>
</feature>
<evidence type="ECO:0000313" key="4">
    <source>
        <dbReference type="Proteomes" id="UP000246050"/>
    </source>
</evidence>
<accession>A0A317D8T7</accession>
<comment type="caution">
    <text evidence="3">The sequence shown here is derived from an EMBL/GenBank/DDBJ whole genome shotgun (WGS) entry which is preliminary data.</text>
</comment>
<protein>
    <submittedName>
        <fullName evidence="3">PadR family transcriptional regulator</fullName>
    </submittedName>
</protein>
<dbReference type="Proteomes" id="UP000246050">
    <property type="component" value="Unassembled WGS sequence"/>
</dbReference>
<dbReference type="InterPro" id="IPR036388">
    <property type="entry name" value="WH-like_DNA-bd_sf"/>
</dbReference>
<sequence>MNRATTDVLGLLFQAWEQQTEVHGWQLMRSLRRSGPTVYAVLDRLEDAGWVAGSWESPADGAEGRPRRRYYRLTPSGAEAARRHAVVPSPAPPARPRPAPGFGRHAPLPAGGPSL</sequence>
<dbReference type="Gene3D" id="1.10.10.10">
    <property type="entry name" value="Winged helix-like DNA-binding domain superfamily/Winged helix DNA-binding domain"/>
    <property type="match status" value="1"/>
</dbReference>
<organism evidence="3 4">
    <name type="scientific">Micromonospora sicca</name>
    <dbReference type="NCBI Taxonomy" id="2202420"/>
    <lineage>
        <taxon>Bacteria</taxon>
        <taxon>Bacillati</taxon>
        <taxon>Actinomycetota</taxon>
        <taxon>Actinomycetes</taxon>
        <taxon>Micromonosporales</taxon>
        <taxon>Micromonosporaceae</taxon>
        <taxon>Micromonospora</taxon>
    </lineage>
</organism>
<dbReference type="PANTHER" id="PTHR33169">
    <property type="entry name" value="PADR-FAMILY TRANSCRIPTIONAL REGULATOR"/>
    <property type="match status" value="1"/>
</dbReference>
<gene>
    <name evidence="3" type="ORF">DKT69_31330</name>
</gene>
<dbReference type="InterPro" id="IPR052509">
    <property type="entry name" value="Metal_resp_DNA-bind_regulator"/>
</dbReference>
<dbReference type="SUPFAM" id="SSF46785">
    <property type="entry name" value="Winged helix' DNA-binding domain"/>
    <property type="match status" value="1"/>
</dbReference>
<dbReference type="PANTHER" id="PTHR33169:SF14">
    <property type="entry name" value="TRANSCRIPTIONAL REGULATOR RV3488"/>
    <property type="match status" value="1"/>
</dbReference>
<dbReference type="OrthoDB" id="122286at2"/>
<proteinExistence type="predicted"/>
<feature type="domain" description="Transcription regulator PadR N-terminal" evidence="2">
    <location>
        <begin position="19"/>
        <end position="82"/>
    </location>
</feature>
<dbReference type="EMBL" id="QGKS01000402">
    <property type="protein sequence ID" value="PWR09203.1"/>
    <property type="molecule type" value="Genomic_DNA"/>
</dbReference>
<reference evidence="3 4" key="1">
    <citation type="submission" date="2018-05" db="EMBL/GenBank/DDBJ databases">
        <title>Micromonosporas from Atacama Desert.</title>
        <authorList>
            <person name="Carro L."/>
            <person name="Golinska P."/>
            <person name="Klenk H.-P."/>
            <person name="Goodfellow M."/>
        </authorList>
    </citation>
    <scope>NUCLEOTIDE SEQUENCE [LARGE SCALE GENOMIC DNA]</scope>
    <source>
        <strain evidence="3 4">4G51</strain>
    </source>
</reference>
<dbReference type="InterPro" id="IPR005149">
    <property type="entry name" value="Tscrpt_reg_PadR_N"/>
</dbReference>
<evidence type="ECO:0000313" key="3">
    <source>
        <dbReference type="EMBL" id="PWR09203.1"/>
    </source>
</evidence>
<dbReference type="InterPro" id="IPR036390">
    <property type="entry name" value="WH_DNA-bd_sf"/>
</dbReference>
<dbReference type="AlphaFoldDB" id="A0A317D8T7"/>
<evidence type="ECO:0000259" key="2">
    <source>
        <dbReference type="Pfam" id="PF03551"/>
    </source>
</evidence>
<evidence type="ECO:0000256" key="1">
    <source>
        <dbReference type="SAM" id="MobiDB-lite"/>
    </source>
</evidence>
<dbReference type="Pfam" id="PF03551">
    <property type="entry name" value="PadR"/>
    <property type="match status" value="1"/>
</dbReference>
<name>A0A317D8T7_9ACTN</name>